<evidence type="ECO:0000313" key="3">
    <source>
        <dbReference type="Proteomes" id="UP000255334"/>
    </source>
</evidence>
<dbReference type="RefSeq" id="WP_115479710.1">
    <property type="nucleotide sequence ID" value="NZ_QRBF01000009.1"/>
</dbReference>
<keyword evidence="1" id="KW-0812">Transmembrane</keyword>
<proteinExistence type="predicted"/>
<keyword evidence="3" id="KW-1185">Reference proteome</keyword>
<comment type="caution">
    <text evidence="2">The sequence shown here is derived from an EMBL/GenBank/DDBJ whole genome shotgun (WGS) entry which is preliminary data.</text>
</comment>
<keyword evidence="1" id="KW-1133">Transmembrane helix</keyword>
<evidence type="ECO:0000313" key="2">
    <source>
        <dbReference type="EMBL" id="RDS80709.1"/>
    </source>
</evidence>
<feature type="transmembrane region" description="Helical" evidence="1">
    <location>
        <begin position="115"/>
        <end position="135"/>
    </location>
</feature>
<gene>
    <name evidence="2" type="ORF">DWU99_19220</name>
</gene>
<protein>
    <submittedName>
        <fullName evidence="2">Uncharacterized protein</fullName>
    </submittedName>
</protein>
<accession>A0A370WX47</accession>
<sequence length="182" mass="19539">MDRQEFEALIVKINMFAAGLEKLEGRLVDQFDQATQRITQTATSLASAADQSAALGSERLEQNASRVIAAGANSAVNDLLHRMGQAVGGLESALRNLQQRAAMIDRVHVATAWKAFIGLALSGVVIIGVAAYFAWDARQILQQAKWVRQVNAAEAAGKLAPCPDAQGICALIGKKWVRLDQT</sequence>
<dbReference type="Proteomes" id="UP000255334">
    <property type="component" value="Unassembled WGS sequence"/>
</dbReference>
<organism evidence="2 3">
    <name type="scientific">Dyella psychrodurans</name>
    <dbReference type="NCBI Taxonomy" id="1927960"/>
    <lineage>
        <taxon>Bacteria</taxon>
        <taxon>Pseudomonadati</taxon>
        <taxon>Pseudomonadota</taxon>
        <taxon>Gammaproteobacteria</taxon>
        <taxon>Lysobacterales</taxon>
        <taxon>Rhodanobacteraceae</taxon>
        <taxon>Dyella</taxon>
    </lineage>
</organism>
<evidence type="ECO:0000256" key="1">
    <source>
        <dbReference type="SAM" id="Phobius"/>
    </source>
</evidence>
<name>A0A370WX47_9GAMM</name>
<dbReference type="AlphaFoldDB" id="A0A370WX47"/>
<dbReference type="OrthoDB" id="5951532at2"/>
<keyword evidence="1" id="KW-0472">Membrane</keyword>
<dbReference type="EMBL" id="QRBF01000009">
    <property type="protein sequence ID" value="RDS80709.1"/>
    <property type="molecule type" value="Genomic_DNA"/>
</dbReference>
<reference evidence="2 3" key="1">
    <citation type="submission" date="2018-07" db="EMBL/GenBank/DDBJ databases">
        <title>Dyella monticola sp. nov. and Dyella psychrodurans sp. nov. isolated from monsoon evergreen broad-leaved forest soil of Dinghu Mountain, China.</title>
        <authorList>
            <person name="Gao Z."/>
            <person name="Qiu L."/>
        </authorList>
    </citation>
    <scope>NUCLEOTIDE SEQUENCE [LARGE SCALE GENOMIC DNA]</scope>
    <source>
        <strain evidence="2 3">4MSK11</strain>
    </source>
</reference>